<evidence type="ECO:0000313" key="3">
    <source>
        <dbReference type="Proteomes" id="UP000078287"/>
    </source>
</evidence>
<organism evidence="2 3">
    <name type="scientific">Chloroflexus islandicus</name>
    <dbReference type="NCBI Taxonomy" id="1707952"/>
    <lineage>
        <taxon>Bacteria</taxon>
        <taxon>Bacillati</taxon>
        <taxon>Chloroflexota</taxon>
        <taxon>Chloroflexia</taxon>
        <taxon>Chloroflexales</taxon>
        <taxon>Chloroflexineae</taxon>
        <taxon>Chloroflexaceae</taxon>
        <taxon>Chloroflexus</taxon>
    </lineage>
</organism>
<evidence type="ECO:0000259" key="1">
    <source>
        <dbReference type="Pfam" id="PF01370"/>
    </source>
</evidence>
<dbReference type="GO" id="GO:0004029">
    <property type="term" value="F:aldehyde dehydrogenase (NAD+) activity"/>
    <property type="evidence" value="ECO:0007669"/>
    <property type="project" value="TreeGrafter"/>
</dbReference>
<dbReference type="InterPro" id="IPR001509">
    <property type="entry name" value="Epimerase_deHydtase"/>
</dbReference>
<dbReference type="EMBL" id="LWQS01000125">
    <property type="protein sequence ID" value="OAN36295.1"/>
    <property type="molecule type" value="Genomic_DNA"/>
</dbReference>
<dbReference type="RefSeq" id="WP_066791596.1">
    <property type="nucleotide sequence ID" value="NZ_LWQS01000125.1"/>
</dbReference>
<dbReference type="SUPFAM" id="SSF51735">
    <property type="entry name" value="NAD(P)-binding Rossmann-fold domains"/>
    <property type="match status" value="1"/>
</dbReference>
<dbReference type="OrthoDB" id="9808276at2"/>
<protein>
    <submittedName>
        <fullName evidence="2">Epimerase</fullName>
    </submittedName>
</protein>
<accession>A0A178LRA5</accession>
<dbReference type="Pfam" id="PF01370">
    <property type="entry name" value="Epimerase"/>
    <property type="match status" value="1"/>
</dbReference>
<dbReference type="AlphaFoldDB" id="A0A178LRA5"/>
<proteinExistence type="predicted"/>
<feature type="domain" description="NAD-dependent epimerase/dehydratase" evidence="1">
    <location>
        <begin position="5"/>
        <end position="223"/>
    </location>
</feature>
<sequence>MTNYLIAGAAGYIGSRLAARLLAAGHRVRGLVYSAEDPVVERLAARGMAVWIGDLTRPETIDGVTDEIEVVYNLTNRMPIDGSALLRSLYVDGNQHLIAMSVRARTVRTYIWASNVAPYGDHGEHWVDEDSPIAPSYPLGTILAAAEQTILQAVRAHRFPAMILRMATVYGPDRDPLEAIASGQLTIYGSGRNFVPHIHIDDALEVLIRVPEVGQIGAIYNVGDDEPLRLIEIVSEVRRRLGMLPPRTFDPNVGLRAGLDRSVVGALTSSVRLSNARMRHDLGIELRYPSLRYWIDERLPLELAVGA</sequence>
<comment type="caution">
    <text evidence="2">The sequence shown here is derived from an EMBL/GenBank/DDBJ whole genome shotgun (WGS) entry which is preliminary data.</text>
</comment>
<name>A0A178LRA5_9CHLR</name>
<gene>
    <name evidence="2" type="ORF">A6A03_05965</name>
</gene>
<dbReference type="Gene3D" id="3.40.50.720">
    <property type="entry name" value="NAD(P)-binding Rossmann-like Domain"/>
    <property type="match status" value="1"/>
</dbReference>
<dbReference type="STRING" id="1707952.A6A03_05965"/>
<keyword evidence="3" id="KW-1185">Reference proteome</keyword>
<evidence type="ECO:0000313" key="2">
    <source>
        <dbReference type="EMBL" id="OAN36295.1"/>
    </source>
</evidence>
<reference evidence="2 3" key="1">
    <citation type="submission" date="2016-04" db="EMBL/GenBank/DDBJ databases">
        <title>Chloroflexus islandicus sp. nov., a thermophilic filamentous anoxygenic phototrophic bacterium from geyser Strokkur (Iceland).</title>
        <authorList>
            <person name="Gaisin V.A."/>
            <person name="Kalashnikov A.M."/>
            <person name="Sukhacheva M.V."/>
            <person name="Grouzdev D.S."/>
            <person name="Ivanov T.M."/>
            <person name="Kuznetsov B."/>
            <person name="Gorlenko V.M."/>
        </authorList>
    </citation>
    <scope>NUCLEOTIDE SEQUENCE [LARGE SCALE GENOMIC DNA]</scope>
    <source>
        <strain evidence="3">isl-2</strain>
    </source>
</reference>
<dbReference type="InterPro" id="IPR051783">
    <property type="entry name" value="NAD(P)-dependent_oxidoreduct"/>
</dbReference>
<dbReference type="PANTHER" id="PTHR48079">
    <property type="entry name" value="PROTEIN YEEZ"/>
    <property type="match status" value="1"/>
</dbReference>
<dbReference type="Proteomes" id="UP000078287">
    <property type="component" value="Unassembled WGS sequence"/>
</dbReference>
<dbReference type="PANTHER" id="PTHR48079:SF6">
    <property type="entry name" value="NAD(P)-BINDING DOMAIN-CONTAINING PROTEIN-RELATED"/>
    <property type="match status" value="1"/>
</dbReference>
<dbReference type="InterPro" id="IPR036291">
    <property type="entry name" value="NAD(P)-bd_dom_sf"/>
</dbReference>
<dbReference type="GO" id="GO:0005737">
    <property type="term" value="C:cytoplasm"/>
    <property type="evidence" value="ECO:0007669"/>
    <property type="project" value="TreeGrafter"/>
</dbReference>